<dbReference type="EMBL" id="BMAW01066861">
    <property type="protein sequence ID" value="GFT56800.1"/>
    <property type="molecule type" value="Genomic_DNA"/>
</dbReference>
<dbReference type="AlphaFoldDB" id="A0A8X6TW85"/>
<comment type="caution">
    <text evidence="1">The sequence shown here is derived from an EMBL/GenBank/DDBJ whole genome shotgun (WGS) entry which is preliminary data.</text>
</comment>
<accession>A0A8X6TW85</accession>
<organism evidence="1 2">
    <name type="scientific">Nephila pilipes</name>
    <name type="common">Giant wood spider</name>
    <name type="synonym">Nephila maculata</name>
    <dbReference type="NCBI Taxonomy" id="299642"/>
    <lineage>
        <taxon>Eukaryota</taxon>
        <taxon>Metazoa</taxon>
        <taxon>Ecdysozoa</taxon>
        <taxon>Arthropoda</taxon>
        <taxon>Chelicerata</taxon>
        <taxon>Arachnida</taxon>
        <taxon>Araneae</taxon>
        <taxon>Araneomorphae</taxon>
        <taxon>Entelegynae</taxon>
        <taxon>Araneoidea</taxon>
        <taxon>Nephilidae</taxon>
        <taxon>Nephila</taxon>
    </lineage>
</organism>
<dbReference type="OrthoDB" id="6436471at2759"/>
<name>A0A8X6TW85_NEPPI</name>
<gene>
    <name evidence="1" type="ORF">NPIL_92811</name>
</gene>
<dbReference type="Proteomes" id="UP000887013">
    <property type="component" value="Unassembled WGS sequence"/>
</dbReference>
<protein>
    <submittedName>
        <fullName evidence="1">Uncharacterized protein</fullName>
    </submittedName>
</protein>
<proteinExistence type="predicted"/>
<sequence>MTAEHIRKSMHVANCVASVENEADLTKFIYESKEVMALRKFDLRGWQHNPFKSLRDNCNKSQNASPTLQDVPVLGLL</sequence>
<reference evidence="1" key="1">
    <citation type="submission" date="2020-08" db="EMBL/GenBank/DDBJ databases">
        <title>Multicomponent nature underlies the extraordinary mechanical properties of spider dragline silk.</title>
        <authorList>
            <person name="Kono N."/>
            <person name="Nakamura H."/>
            <person name="Mori M."/>
            <person name="Yoshida Y."/>
            <person name="Ohtoshi R."/>
            <person name="Malay A.D."/>
            <person name="Moran D.A.P."/>
            <person name="Tomita M."/>
            <person name="Numata K."/>
            <person name="Arakawa K."/>
        </authorList>
    </citation>
    <scope>NUCLEOTIDE SEQUENCE</scope>
</reference>
<evidence type="ECO:0000313" key="1">
    <source>
        <dbReference type="EMBL" id="GFT56800.1"/>
    </source>
</evidence>
<evidence type="ECO:0000313" key="2">
    <source>
        <dbReference type="Proteomes" id="UP000887013"/>
    </source>
</evidence>
<keyword evidence="2" id="KW-1185">Reference proteome</keyword>